<feature type="domain" description="DUF2007" evidence="1">
    <location>
        <begin position="8"/>
        <end position="70"/>
    </location>
</feature>
<dbReference type="Pfam" id="PF09413">
    <property type="entry name" value="DUF2007"/>
    <property type="match status" value="1"/>
</dbReference>
<sequence>MANKLMTIATFPDAVKAQIMRGRLEAEGIPAFIADEHTLTNQPYLYMAYGGVRLQVMETDQERALAIIQTREPFTDLATSPDLQADQCPNCHSRQVEEVKTPNQSILTFLRNLFTSGTTGIKVRRFNCRNCGYNWIMEL</sequence>
<dbReference type="EMBL" id="PYFT01000001">
    <property type="protein sequence ID" value="PSR55253.1"/>
    <property type="molecule type" value="Genomic_DNA"/>
</dbReference>
<dbReference type="InterPro" id="IPR011322">
    <property type="entry name" value="N-reg_PII-like_a/b"/>
</dbReference>
<organism evidence="2 3">
    <name type="scientific">Adhaeribacter arboris</name>
    <dbReference type="NCBI Taxonomy" id="2072846"/>
    <lineage>
        <taxon>Bacteria</taxon>
        <taxon>Pseudomonadati</taxon>
        <taxon>Bacteroidota</taxon>
        <taxon>Cytophagia</taxon>
        <taxon>Cytophagales</taxon>
        <taxon>Hymenobacteraceae</taxon>
        <taxon>Adhaeribacter</taxon>
    </lineage>
</organism>
<protein>
    <submittedName>
        <fullName evidence="2">DUF2007 domain-containing protein</fullName>
    </submittedName>
</protein>
<name>A0A2T2YIB0_9BACT</name>
<gene>
    <name evidence="2" type="ORF">AHMF7605_17950</name>
</gene>
<reference evidence="2 3" key="1">
    <citation type="submission" date="2018-03" db="EMBL/GenBank/DDBJ databases">
        <title>Adhaeribacter sp. HMF7605 Genome sequencing and assembly.</title>
        <authorList>
            <person name="Kang H."/>
            <person name="Kang J."/>
            <person name="Cha I."/>
            <person name="Kim H."/>
            <person name="Joh K."/>
        </authorList>
    </citation>
    <scope>NUCLEOTIDE SEQUENCE [LARGE SCALE GENOMIC DNA]</scope>
    <source>
        <strain evidence="2 3">HMF7605</strain>
    </source>
</reference>
<dbReference type="SUPFAM" id="SSF54913">
    <property type="entry name" value="GlnB-like"/>
    <property type="match status" value="1"/>
</dbReference>
<dbReference type="InterPro" id="IPR018551">
    <property type="entry name" value="DUF2007"/>
</dbReference>
<dbReference type="AlphaFoldDB" id="A0A2T2YIB0"/>
<proteinExistence type="predicted"/>
<comment type="caution">
    <text evidence="2">The sequence shown here is derived from an EMBL/GenBank/DDBJ whole genome shotgun (WGS) entry which is preliminary data.</text>
</comment>
<evidence type="ECO:0000259" key="1">
    <source>
        <dbReference type="Pfam" id="PF09413"/>
    </source>
</evidence>
<accession>A0A2T2YIB0</accession>
<keyword evidence="3" id="KW-1185">Reference proteome</keyword>
<dbReference type="Proteomes" id="UP000240357">
    <property type="component" value="Unassembled WGS sequence"/>
</dbReference>
<dbReference type="Gene3D" id="3.30.70.790">
    <property type="entry name" value="UreE, C-terminal domain"/>
    <property type="match status" value="1"/>
</dbReference>
<dbReference type="RefSeq" id="WP_106931432.1">
    <property type="nucleotide sequence ID" value="NZ_PYFT01000001.1"/>
</dbReference>
<dbReference type="OrthoDB" id="8480302at2"/>
<evidence type="ECO:0000313" key="3">
    <source>
        <dbReference type="Proteomes" id="UP000240357"/>
    </source>
</evidence>
<evidence type="ECO:0000313" key="2">
    <source>
        <dbReference type="EMBL" id="PSR55253.1"/>
    </source>
</evidence>